<feature type="site" description="Important for catalytic activity" evidence="11">
    <location>
        <position position="33"/>
    </location>
</feature>
<dbReference type="PANTHER" id="PTHR32154">
    <property type="entry name" value="PYRUVATE-FLAVODOXIN OXIDOREDUCTASE-RELATED"/>
    <property type="match status" value="1"/>
</dbReference>
<dbReference type="Gene3D" id="3.40.50.970">
    <property type="match status" value="2"/>
</dbReference>
<dbReference type="PANTHER" id="PTHR32154:SF0">
    <property type="entry name" value="PYRUVATE-FLAVODOXIN OXIDOREDUCTASE-RELATED"/>
    <property type="match status" value="1"/>
</dbReference>
<keyword evidence="7 12" id="KW-0408">Iron</keyword>
<dbReference type="AlphaFoldDB" id="A0A397S6M2"/>
<feature type="binding site" evidence="12">
    <location>
        <position position="702"/>
    </location>
    <ligand>
        <name>[4Fe-4S] cluster</name>
        <dbReference type="ChEBI" id="CHEBI:49883"/>
        <label>1</label>
    </ligand>
</feature>
<dbReference type="PROSITE" id="PS00198">
    <property type="entry name" value="4FE4S_FER_1"/>
    <property type="match status" value="1"/>
</dbReference>
<dbReference type="InterPro" id="IPR002869">
    <property type="entry name" value="Pyrv_flavodox_OxRed_cen"/>
</dbReference>
<dbReference type="RefSeq" id="WP_119015502.1">
    <property type="nucleotide sequence ID" value="NZ_QXEV01000002.1"/>
</dbReference>
<dbReference type="GO" id="GO:0030976">
    <property type="term" value="F:thiamine pyrophosphate binding"/>
    <property type="evidence" value="ECO:0007669"/>
    <property type="project" value="InterPro"/>
</dbReference>
<dbReference type="InterPro" id="IPR011895">
    <property type="entry name" value="Pyrv_flavodox_OxRed"/>
</dbReference>
<evidence type="ECO:0000256" key="1">
    <source>
        <dbReference type="ARBA" id="ARBA00009032"/>
    </source>
</evidence>
<dbReference type="InterPro" id="IPR011766">
    <property type="entry name" value="TPP_enzyme_TPP-bd"/>
</dbReference>
<dbReference type="InParanoid" id="A0A397S6M2"/>
<dbReference type="InterPro" id="IPR037112">
    <property type="entry name" value="Pyrv-flavodox_OxR_EKR_sf"/>
</dbReference>
<dbReference type="PROSITE" id="PS51379">
    <property type="entry name" value="4FE4S_FER_2"/>
    <property type="match status" value="2"/>
</dbReference>
<dbReference type="Pfam" id="PF01855">
    <property type="entry name" value="POR_N"/>
    <property type="match status" value="1"/>
</dbReference>
<dbReference type="Proteomes" id="UP000266506">
    <property type="component" value="Unassembled WGS sequence"/>
</dbReference>
<feature type="binding site" evidence="10">
    <location>
        <position position="116"/>
    </location>
    <ligand>
        <name>pyruvate</name>
        <dbReference type="ChEBI" id="CHEBI:15361"/>
    </ligand>
</feature>
<feature type="binding site" evidence="12">
    <location>
        <position position="706"/>
    </location>
    <ligand>
        <name>[4Fe-4S] cluster</name>
        <dbReference type="ChEBI" id="CHEBI:49883"/>
        <label>2</label>
    </ligand>
</feature>
<accession>A0A397S6M2</accession>
<dbReference type="EMBL" id="QXEV01000002">
    <property type="protein sequence ID" value="RIA78381.1"/>
    <property type="molecule type" value="Genomic_DNA"/>
</dbReference>
<feature type="binding site" evidence="12">
    <location>
        <position position="754"/>
    </location>
    <ligand>
        <name>[4Fe-4S] cluster</name>
        <dbReference type="ChEBI" id="CHEBI:49883"/>
        <label>2</label>
    </ligand>
</feature>
<dbReference type="GO" id="GO:0022900">
    <property type="term" value="P:electron transport chain"/>
    <property type="evidence" value="ECO:0007669"/>
    <property type="project" value="InterPro"/>
</dbReference>
<comment type="caution">
    <text evidence="14">The sequence shown here is derived from an EMBL/GenBank/DDBJ whole genome shotgun (WGS) entry which is preliminary data.</text>
</comment>
<feature type="domain" description="4Fe-4S ferredoxin-type" evidence="13">
    <location>
        <begin position="742"/>
        <end position="771"/>
    </location>
</feature>
<dbReference type="NCBIfam" id="TIGR02176">
    <property type="entry name" value="pyruv_ox_red"/>
    <property type="match status" value="1"/>
</dbReference>
<feature type="domain" description="4Fe-4S ferredoxin-type" evidence="13">
    <location>
        <begin position="687"/>
        <end position="716"/>
    </location>
</feature>
<dbReference type="Pfam" id="PF02775">
    <property type="entry name" value="TPP_enzyme_C"/>
    <property type="match status" value="1"/>
</dbReference>
<evidence type="ECO:0000256" key="12">
    <source>
        <dbReference type="PIRSR" id="PIRSR000159-50"/>
    </source>
</evidence>
<dbReference type="FunFam" id="3.40.50.970:FF:000012">
    <property type="entry name" value="Pyruvate:ferredoxin (Flavodoxin) oxidoreductase"/>
    <property type="match status" value="1"/>
</dbReference>
<proteinExistence type="inferred from homology"/>
<dbReference type="InterPro" id="IPR019456">
    <property type="entry name" value="Pyrv-flavodox_OxRtase_EKR"/>
</dbReference>
<evidence type="ECO:0000256" key="9">
    <source>
        <dbReference type="PIRNR" id="PIRNR000159"/>
    </source>
</evidence>
<feature type="binding site" evidence="10">
    <location>
        <begin position="980"/>
        <end position="983"/>
    </location>
    <ligand>
        <name>thiamine diphosphate</name>
        <dbReference type="ChEBI" id="CHEBI:58937"/>
    </ligand>
</feature>
<dbReference type="InterPro" id="IPR029061">
    <property type="entry name" value="THDP-binding"/>
</dbReference>
<protein>
    <submittedName>
        <fullName evidence="14">Pyruvate-ferredoxin/flavodoxin oxidoreductase</fullName>
    </submittedName>
</protein>
<dbReference type="InterPro" id="IPR019752">
    <property type="entry name" value="Pyrv/ketoisovalerate_OxRed_cat"/>
</dbReference>
<dbReference type="SUPFAM" id="SSF53323">
    <property type="entry name" value="Pyruvate-ferredoxin oxidoreductase, PFOR, domain III"/>
    <property type="match status" value="1"/>
</dbReference>
<feature type="binding site" evidence="10">
    <location>
        <position position="66"/>
    </location>
    <ligand>
        <name>thiamine diphosphate</name>
        <dbReference type="ChEBI" id="CHEBI:58937"/>
    </ligand>
</feature>
<dbReference type="Gene3D" id="4.10.780.10">
    <property type="entry name" value="Pyruvate-flavodoxin oxidoreductase, EKR domain"/>
    <property type="match status" value="1"/>
</dbReference>
<gene>
    <name evidence="14" type="ORF">EI71_00333</name>
</gene>
<comment type="similarity">
    <text evidence="1 9">Belongs to the pyruvate:ferredoxin/flavodoxin oxidoreductase family.</text>
</comment>
<evidence type="ECO:0000256" key="3">
    <source>
        <dbReference type="ARBA" id="ARBA00022485"/>
    </source>
</evidence>
<dbReference type="Pfam" id="PF10371">
    <property type="entry name" value="EKR"/>
    <property type="match status" value="1"/>
</dbReference>
<dbReference type="InterPro" id="IPR017900">
    <property type="entry name" value="4Fe4S_Fe_S_CS"/>
</dbReference>
<dbReference type="SUPFAM" id="SSF52518">
    <property type="entry name" value="Thiamin diphosphate-binding fold (THDP-binding)"/>
    <property type="match status" value="2"/>
</dbReference>
<dbReference type="Pfam" id="PF01558">
    <property type="entry name" value="POR"/>
    <property type="match status" value="1"/>
</dbReference>
<dbReference type="OrthoDB" id="9794954at2"/>
<evidence type="ECO:0000313" key="14">
    <source>
        <dbReference type="EMBL" id="RIA78381.1"/>
    </source>
</evidence>
<keyword evidence="8 12" id="KW-0411">Iron-sulfur</keyword>
<feature type="binding site" evidence="12">
    <location>
        <position position="757"/>
    </location>
    <ligand>
        <name>[4Fe-4S] cluster</name>
        <dbReference type="ChEBI" id="CHEBI:49883"/>
        <label>2</label>
    </ligand>
</feature>
<feature type="binding site" evidence="12">
    <location>
        <position position="699"/>
    </location>
    <ligand>
        <name>[4Fe-4S] cluster</name>
        <dbReference type="ChEBI" id="CHEBI:49883"/>
        <label>1</label>
    </ligand>
</feature>
<organism evidence="14 15">
    <name type="scientific">Anaeroplasma bactoclasticum</name>
    <dbReference type="NCBI Taxonomy" id="2088"/>
    <lineage>
        <taxon>Bacteria</taxon>
        <taxon>Bacillati</taxon>
        <taxon>Mycoplasmatota</taxon>
        <taxon>Mollicutes</taxon>
        <taxon>Anaeroplasmatales</taxon>
        <taxon>Anaeroplasmataceae</taxon>
        <taxon>Anaeroplasma</taxon>
    </lineage>
</organism>
<evidence type="ECO:0000256" key="10">
    <source>
        <dbReference type="PIRSR" id="PIRSR000159-1"/>
    </source>
</evidence>
<dbReference type="PIRSF" id="PIRSF000159">
    <property type="entry name" value="NifJ"/>
    <property type="match status" value="1"/>
</dbReference>
<keyword evidence="14" id="KW-0670">Pyruvate</keyword>
<comment type="cofactor">
    <cofactor evidence="12">
        <name>[4Fe-4S] cluster</name>
        <dbReference type="ChEBI" id="CHEBI:49883"/>
    </cofactor>
    <text evidence="12">Binds 3 [4Fe-4S] clusters per subunit.</text>
</comment>
<feature type="binding site" evidence="12">
    <location>
        <position position="761"/>
    </location>
    <ligand>
        <name>[4Fe-4S] cluster</name>
        <dbReference type="ChEBI" id="CHEBI:49883"/>
        <label>1</label>
    </ligand>
</feature>
<feature type="binding site" evidence="10">
    <location>
        <position position="836"/>
    </location>
    <ligand>
        <name>thiamine diphosphate</name>
        <dbReference type="ChEBI" id="CHEBI:58937"/>
    </ligand>
</feature>
<dbReference type="SUPFAM" id="SSF52922">
    <property type="entry name" value="TK C-terminal domain-like"/>
    <property type="match status" value="1"/>
</dbReference>
<keyword evidence="5 9" id="KW-0249">Electron transport</keyword>
<evidence type="ECO:0000256" key="5">
    <source>
        <dbReference type="ARBA" id="ARBA00022982"/>
    </source>
</evidence>
<evidence type="ECO:0000256" key="4">
    <source>
        <dbReference type="ARBA" id="ARBA00022723"/>
    </source>
</evidence>
<feature type="site" description="Important for catalytic activity" evidence="11">
    <location>
        <position position="1014"/>
    </location>
</feature>
<feature type="binding site" evidence="10">
    <location>
        <position position="33"/>
    </location>
    <ligand>
        <name>pyruvate</name>
        <dbReference type="ChEBI" id="CHEBI:15361"/>
    </ligand>
</feature>
<name>A0A397S6M2_9MOLU</name>
<dbReference type="SMART" id="SM00890">
    <property type="entry name" value="EKR"/>
    <property type="match status" value="1"/>
</dbReference>
<dbReference type="InterPro" id="IPR050722">
    <property type="entry name" value="Pyruvate:ferred/Flavod_OxRd"/>
</dbReference>
<dbReference type="Gene3D" id="3.40.920.10">
    <property type="entry name" value="Pyruvate-ferredoxin oxidoreductase, PFOR, domain III"/>
    <property type="match status" value="1"/>
</dbReference>
<feature type="binding site" evidence="10">
    <location>
        <begin position="1009"/>
        <end position="1014"/>
    </location>
    <ligand>
        <name>thiamine diphosphate</name>
        <dbReference type="ChEBI" id="CHEBI:58937"/>
    </ligand>
</feature>
<feature type="site" description="Important for catalytic activity" evidence="11">
    <location>
        <position position="66"/>
    </location>
</feature>
<reference evidence="14 15" key="1">
    <citation type="submission" date="2018-08" db="EMBL/GenBank/DDBJ databases">
        <title>Genomic Encyclopedia of Archaeal and Bacterial Type Strains, Phase II (KMG-II): from individual species to whole genera.</title>
        <authorList>
            <person name="Goeker M."/>
        </authorList>
    </citation>
    <scope>NUCLEOTIDE SEQUENCE [LARGE SCALE GENOMIC DNA]</scope>
    <source>
        <strain evidence="14 15">ATCC 27112</strain>
    </source>
</reference>
<feature type="binding site" evidence="12">
    <location>
        <position position="859"/>
    </location>
    <ligand>
        <name>[4Fe-4S] cluster</name>
        <dbReference type="ChEBI" id="CHEBI:49883"/>
        <label>3</label>
    </ligand>
</feature>
<dbReference type="Gene3D" id="3.30.70.20">
    <property type="match status" value="1"/>
</dbReference>
<feature type="binding site" evidence="12">
    <location>
        <position position="1089"/>
    </location>
    <ligand>
        <name>[4Fe-4S] cluster</name>
        <dbReference type="ChEBI" id="CHEBI:49883"/>
        <label>3</label>
    </ligand>
</feature>
<dbReference type="InterPro" id="IPR033412">
    <property type="entry name" value="PFOR_II"/>
</dbReference>
<feature type="binding site" evidence="12">
    <location>
        <position position="834"/>
    </location>
    <ligand>
        <name>[4Fe-4S] cluster</name>
        <dbReference type="ChEBI" id="CHEBI:49883"/>
        <label>3</label>
    </ligand>
</feature>
<evidence type="ECO:0000313" key="15">
    <source>
        <dbReference type="Proteomes" id="UP000266506"/>
    </source>
</evidence>
<dbReference type="GO" id="GO:0005506">
    <property type="term" value="F:iron ion binding"/>
    <property type="evidence" value="ECO:0007669"/>
    <property type="project" value="InterPro"/>
</dbReference>
<evidence type="ECO:0000256" key="11">
    <source>
        <dbReference type="PIRSR" id="PIRSR000159-2"/>
    </source>
</evidence>
<evidence type="ECO:0000256" key="7">
    <source>
        <dbReference type="ARBA" id="ARBA00023004"/>
    </source>
</evidence>
<feature type="binding site" evidence="12">
    <location>
        <position position="696"/>
    </location>
    <ligand>
        <name>[4Fe-4S] cluster</name>
        <dbReference type="ChEBI" id="CHEBI:49883"/>
        <label>1</label>
    </ligand>
</feature>
<keyword evidence="2 9" id="KW-0813">Transport</keyword>
<keyword evidence="3 12" id="KW-0004">4Fe-4S</keyword>
<keyword evidence="4 12" id="KW-0479">Metal-binding</keyword>
<dbReference type="GO" id="GO:0006979">
    <property type="term" value="P:response to oxidative stress"/>
    <property type="evidence" value="ECO:0007669"/>
    <property type="project" value="TreeGrafter"/>
</dbReference>
<dbReference type="GO" id="GO:0016903">
    <property type="term" value="F:oxidoreductase activity, acting on the aldehyde or oxo group of donors"/>
    <property type="evidence" value="ECO:0007669"/>
    <property type="project" value="InterPro"/>
</dbReference>
<keyword evidence="6 9" id="KW-0560">Oxidoreductase</keyword>
<sequence>MSKQVKRMAIDGNYAAAYSSYAFTEVAGIYPITPSSPMAEYTDEWASQGKKNLFGMPVKVVEMQSEGGAAGTVHGSLQAGALTTTYTASQGLLLKIPNMYKIAGECLPGVIHVSARTLAAQSLAIFGDHMDVMACRQTGFALLCSNSVQEVMDLAGVAHLSAIKSSIPFLHFFDGFRTSHEVNTIEPIDYKVFDKLLDREAVAKFREEALNPGHPKTRGTAQNDDVYFQTRELQAQQYEGVYPVVEKYMKAISKATGRTYRPYQYYGDPKATRVIVAMGSVCQCAEEVIDLLTKQGEKVGILEVHLYRPFVVDKFLKAIPETAKKIAVLDRTIEQGALYEPLALDVQAAFYGKANAPKIVAGRYGLSSKDTTPEQIVAVFDNLKARNPKDHFTIGINDDIKYTSLPLGKPVDVADPSTTELLFFGLGSDGTVGACKNIAKIVGDYTDFYSQSYAAYDSKKSGGSTRLHLRFSKKPIRSTYLVNQPHFVSCSLDAYLDKFDMIDGLREGGTFLLNTVVDKDHIADRLPNKYKRLLAEKHAKFYIIAANAAARECGFRAGLGVNTIMQSAFFKLNEQIMDYEEAKVHMKEFATKTYLKKGQDVVDQNHKAIDMGGSRLVEVAVDPAWANLSDDVKVVDNTRPAFVREIADVINSIKGDSLPLSAFAKYGKDCHMPQGTAAYEKRGVATDVPVWDAKQCIQCNQCAFVCPHACIRPFLLDEAEAKAAEEHGVQLLEATGFKGYKYTLALSTLDCTGCGVCLTVCPGKPVKAEDGTVTKVPALKPHTMAASREAKEEVIYDWTVKNVTYKGDVAGTNNAKNVQFSKPLFEFSGACGGCGETPYVKAVAQLFGDRMMVANATGCTSIYSGSYPSSPYTTNAEGRGPAWANSLFEDNAEFGFGMRMGVETLRDRIQTVMALNEEAMPADAQALCKEWRENRADGAKTKELAPKIVAAMEAIDAPYAKEILSLKDYLVKVSQWIIGGDGWAYDIGYGGLDHVIANNEDVNILVVDTEVYSNTGGQASKSSRTGAIAKFAAAGKPTFKKDLASIAMSYGHVYVATISHGANQNQVIKALKEAEAYHGPSIVIAYAPCIAHNIKKGLFMSQMEAKKATECGYWPTFRFNPDLVKEGKNPMQLDNVKEPNKDLYMQFLMNEGRYAQLTKVNPARAQELFDLNFADAVKRYNNYVYLAAKDYSNKAE</sequence>
<feature type="site" description="Important for catalytic activity" evidence="11">
    <location>
        <position position="116"/>
    </location>
</feature>
<dbReference type="Pfam" id="PF17147">
    <property type="entry name" value="PFOR_II"/>
    <property type="match status" value="1"/>
</dbReference>
<evidence type="ECO:0000259" key="13">
    <source>
        <dbReference type="PROSITE" id="PS51379"/>
    </source>
</evidence>
<dbReference type="GO" id="GO:0051539">
    <property type="term" value="F:4 iron, 4 sulfur cluster binding"/>
    <property type="evidence" value="ECO:0007669"/>
    <property type="project" value="UniProtKB-KW"/>
</dbReference>
<dbReference type="InterPro" id="IPR017896">
    <property type="entry name" value="4Fe4S_Fe-S-bd"/>
</dbReference>
<dbReference type="CDD" id="cd03377">
    <property type="entry name" value="TPP_PFOR_PNO"/>
    <property type="match status" value="1"/>
</dbReference>
<dbReference type="Gene3D" id="3.40.50.920">
    <property type="match status" value="1"/>
</dbReference>
<dbReference type="SUPFAM" id="SSF54862">
    <property type="entry name" value="4Fe-4S ferredoxins"/>
    <property type="match status" value="1"/>
</dbReference>
<dbReference type="InterPro" id="IPR002880">
    <property type="entry name" value="Pyrv_Fd/Flavodoxin_OxRdtase_N"/>
</dbReference>
<keyword evidence="15" id="KW-1185">Reference proteome</keyword>
<feature type="binding site" evidence="12">
    <location>
        <position position="751"/>
    </location>
    <ligand>
        <name>[4Fe-4S] cluster</name>
        <dbReference type="ChEBI" id="CHEBI:49883"/>
        <label>2</label>
    </ligand>
</feature>
<feature type="binding site" evidence="12">
    <location>
        <position position="831"/>
    </location>
    <ligand>
        <name>[4Fe-4S] cluster</name>
        <dbReference type="ChEBI" id="CHEBI:49883"/>
        <label>3</label>
    </ligand>
</feature>
<dbReference type="FunFam" id="3.40.50.920:FF:000007">
    <property type="entry name" value="Pyruvate:ferredoxin (Flavodoxin) oxidoreductase"/>
    <property type="match status" value="1"/>
</dbReference>
<feature type="binding site" evidence="10">
    <location>
        <position position="859"/>
    </location>
    <ligand>
        <name>thiamine diphosphate</name>
        <dbReference type="ChEBI" id="CHEBI:58937"/>
    </ligand>
</feature>
<evidence type="ECO:0000256" key="8">
    <source>
        <dbReference type="ARBA" id="ARBA00023014"/>
    </source>
</evidence>
<dbReference type="Pfam" id="PF12838">
    <property type="entry name" value="Fer4_7"/>
    <property type="match status" value="1"/>
</dbReference>
<dbReference type="CDD" id="cd07034">
    <property type="entry name" value="TPP_PYR_PFOR_IOR-alpha_like"/>
    <property type="match status" value="1"/>
</dbReference>
<evidence type="ECO:0000256" key="6">
    <source>
        <dbReference type="ARBA" id="ARBA00023002"/>
    </source>
</evidence>
<dbReference type="FunFam" id="3.40.50.970:FF:000041">
    <property type="entry name" value="Pyruvate:ferredoxin (Flavodoxin) oxidoreductase"/>
    <property type="match status" value="1"/>
</dbReference>
<dbReference type="InterPro" id="IPR009014">
    <property type="entry name" value="Transketo_C/PFOR_II"/>
</dbReference>
<evidence type="ECO:0000256" key="2">
    <source>
        <dbReference type="ARBA" id="ARBA00022448"/>
    </source>
</evidence>